<organism evidence="16 17">
    <name type="scientific">Undibacterium oligocarboniphilum</name>
    <dbReference type="NCBI Taxonomy" id="666702"/>
    <lineage>
        <taxon>Bacteria</taxon>
        <taxon>Pseudomonadati</taxon>
        <taxon>Pseudomonadota</taxon>
        <taxon>Betaproteobacteria</taxon>
        <taxon>Burkholderiales</taxon>
        <taxon>Oxalobacteraceae</taxon>
        <taxon>Undibacterium</taxon>
    </lineage>
</organism>
<dbReference type="NCBIfam" id="TIGR00580">
    <property type="entry name" value="mfd"/>
    <property type="match status" value="1"/>
</dbReference>
<dbReference type="Gene3D" id="3.40.50.300">
    <property type="entry name" value="P-loop containing nucleotide triphosphate hydrolases"/>
    <property type="match status" value="2"/>
</dbReference>
<keyword evidence="7 13" id="KW-0067">ATP-binding</keyword>
<dbReference type="PROSITE" id="PS51192">
    <property type="entry name" value="HELICASE_ATP_BIND_1"/>
    <property type="match status" value="1"/>
</dbReference>
<dbReference type="SMART" id="SM00487">
    <property type="entry name" value="DEXDc"/>
    <property type="match status" value="1"/>
</dbReference>
<dbReference type="InterPro" id="IPR037235">
    <property type="entry name" value="TRCF-like_C_D7"/>
</dbReference>
<dbReference type="EC" id="3.6.4.-" evidence="13"/>
<dbReference type="PANTHER" id="PTHR47964:SF1">
    <property type="entry name" value="ATP-DEPENDENT DNA HELICASE HOMOLOG RECG, CHLOROPLASTIC"/>
    <property type="match status" value="1"/>
</dbReference>
<sequence length="1143" mass="127737">MSFDFSKFLAKPGHRLALPALHGSSDAYALAQAASALKSQQRMLTVFVANAGDAQRLLDEIPWFNPELRCHLLPDWETLPYDAFSPHQDLVSERLATLHEIQNGRCDVLLAPASTALLRMAPPSFLAAYTFFFKKGDTLDEAKLKTQLTLAGYNHVNQVMSPGEYSVRGGLIDLFPMGSALPYRLDLFGDSIESIKTFDADTQRSIFPVPEVRLLPGREFPMDEPARAAFRSRWREQFEGDPSRSSIYKDIGNGIASAGIEYYLPLFFEETATLFDYLPANPHFALLGDVDEAIKRFWTDTRSRYQFLKADRERPVLPPESVFLRDEDFFTILKPQARWVLSAIDKTASTSEVSSFLPDIAVNRRADDPLTNLRTFLLQTDKRVMICAESAGRRETLQQYFNEFDIALTLCDGYTDFVTGSARLMLGIAPLHAGFVLAEGIAFITEAELYAGSGKRIGRKKQEAVTQVEHMVRDLSELKIGDPVVHSNHGIGRYMGLISMDLGEGETEFLHLEYAKETKLYVPVAQLHVISRYSGASPEDAPLHSLGSGQWEKAKRKAAQQIRDTAAELLNLYARRATRQGHAFEFSARDYESFAESFGFEETPDQAAAINAVISDMTSGKPMDRLICGDVGFGKTEVALRAAFVAVMGGKQVAILAPTTLLAEQHAQTFADRFANWPVKIAELSRFRTGKEVSQAMKGMGDGTVDIVIGTHKLLSDDVRFSRLGLVIIDEEHRFGVRQKEALKALRAEVDVLTLTATPIPRTLGMALEGLRDFSIIATAPQKRLAIKTFVRGEDDSVIREACLRELKRGGQVYFLHNEVETIQNRKAMLETLLPEARVVIAHGQMHERDLEKVMRDFVAQRFNILLCTTIIETGIDVPSANTILMHRADKFGLAQLHQLRGRVGRSHHQAYAYLLVHDVQGLTKQANRRLEAIQQMEELGSGFYLAMHDLEIRGAGEVLGDNQSGEMHEIGFQMYSDMLNEAVRSLKNGKEPDLAAPLQSTTEINLHIPALLPNEFCGDVHERLSIYKRLANCSKHAAIDDLQEELIDRFGKLPEPVKSLLETHRLRVAAKPLGIIKIDAHSEAATLQFEPQPPIDGMRIIELVQKNKHIRLNGQDKLRITANMPDLASRVTQIKQTIKALH</sequence>
<dbReference type="PROSITE" id="PS51194">
    <property type="entry name" value="HELICASE_CTER"/>
    <property type="match status" value="1"/>
</dbReference>
<dbReference type="Gene3D" id="3.90.1150.50">
    <property type="entry name" value="Transcription-repair-coupling factor, D7 domain"/>
    <property type="match status" value="1"/>
</dbReference>
<evidence type="ECO:0000256" key="10">
    <source>
        <dbReference type="ARBA" id="ARBA00061104"/>
    </source>
</evidence>
<comment type="subcellular location">
    <subcellularLocation>
        <location evidence="1 13">Cytoplasm</location>
    </subcellularLocation>
</comment>
<dbReference type="Proteomes" id="UP000588051">
    <property type="component" value="Unassembled WGS sequence"/>
</dbReference>
<reference evidence="16 17" key="1">
    <citation type="submission" date="2020-06" db="EMBL/GenBank/DDBJ databases">
        <authorList>
            <person name="Qiu C."/>
            <person name="Liu Z."/>
        </authorList>
    </citation>
    <scope>NUCLEOTIDE SEQUENCE [LARGE SCALE GENOMIC DNA]</scope>
    <source>
        <strain evidence="16 17">EM 1</strain>
    </source>
</reference>
<evidence type="ECO:0000313" key="16">
    <source>
        <dbReference type="EMBL" id="NVO78309.1"/>
    </source>
</evidence>
<dbReference type="InterPro" id="IPR003711">
    <property type="entry name" value="CarD-like/TRCF_RID"/>
</dbReference>
<evidence type="ECO:0000256" key="13">
    <source>
        <dbReference type="HAMAP-Rule" id="MF_00969"/>
    </source>
</evidence>
<dbReference type="SUPFAM" id="SSF143517">
    <property type="entry name" value="TRCF domain-like"/>
    <property type="match status" value="1"/>
</dbReference>
<dbReference type="Gene3D" id="3.40.50.11140">
    <property type="match status" value="1"/>
</dbReference>
<dbReference type="SUPFAM" id="SSF52540">
    <property type="entry name" value="P-loop containing nucleoside triphosphate hydrolases"/>
    <property type="match status" value="4"/>
</dbReference>
<feature type="domain" description="Helicase ATP-binding" evidence="14">
    <location>
        <begin position="616"/>
        <end position="777"/>
    </location>
</feature>
<comment type="similarity">
    <text evidence="11 13">In the C-terminal section; belongs to the helicase family. RecG subfamily.</text>
</comment>
<dbReference type="SMART" id="SM01058">
    <property type="entry name" value="CarD_TRCF"/>
    <property type="match status" value="1"/>
</dbReference>
<dbReference type="InterPro" id="IPR004576">
    <property type="entry name" value="Mfd"/>
</dbReference>
<keyword evidence="6" id="KW-0347">Helicase</keyword>
<dbReference type="AlphaFoldDB" id="A0A850QGM9"/>
<dbReference type="Gene3D" id="3.40.50.11180">
    <property type="match status" value="1"/>
</dbReference>
<dbReference type="FunFam" id="3.40.50.300:FF:000546">
    <property type="entry name" value="Transcription-repair-coupling factor"/>
    <property type="match status" value="1"/>
</dbReference>
<keyword evidence="8 13" id="KW-0238">DNA-binding</keyword>
<evidence type="ECO:0000256" key="7">
    <source>
        <dbReference type="ARBA" id="ARBA00022840"/>
    </source>
</evidence>
<dbReference type="GO" id="GO:0016787">
    <property type="term" value="F:hydrolase activity"/>
    <property type="evidence" value="ECO:0007669"/>
    <property type="project" value="UniProtKB-KW"/>
</dbReference>
<evidence type="ECO:0000256" key="8">
    <source>
        <dbReference type="ARBA" id="ARBA00023125"/>
    </source>
</evidence>
<comment type="similarity">
    <text evidence="10 13">In the N-terminal section; belongs to the UvrB family.</text>
</comment>
<dbReference type="InterPro" id="IPR048635">
    <property type="entry name" value="MFD_D3"/>
</dbReference>
<evidence type="ECO:0000256" key="6">
    <source>
        <dbReference type="ARBA" id="ARBA00022806"/>
    </source>
</evidence>
<keyword evidence="3 13" id="KW-0547">Nucleotide-binding</keyword>
<accession>A0A850QGM9</accession>
<evidence type="ECO:0000256" key="4">
    <source>
        <dbReference type="ARBA" id="ARBA00022763"/>
    </source>
</evidence>
<evidence type="ECO:0000256" key="9">
    <source>
        <dbReference type="ARBA" id="ARBA00023204"/>
    </source>
</evidence>
<dbReference type="Pfam" id="PF00271">
    <property type="entry name" value="Helicase_C"/>
    <property type="match status" value="1"/>
</dbReference>
<dbReference type="InterPro" id="IPR011545">
    <property type="entry name" value="DEAD/DEAH_box_helicase_dom"/>
</dbReference>
<dbReference type="SMART" id="SM00490">
    <property type="entry name" value="HELICc"/>
    <property type="match status" value="1"/>
</dbReference>
<keyword evidence="5 13" id="KW-0378">Hydrolase</keyword>
<dbReference type="SMART" id="SM00982">
    <property type="entry name" value="TRCF"/>
    <property type="match status" value="1"/>
</dbReference>
<evidence type="ECO:0000256" key="3">
    <source>
        <dbReference type="ARBA" id="ARBA00022741"/>
    </source>
</evidence>
<evidence type="ECO:0000256" key="2">
    <source>
        <dbReference type="ARBA" id="ARBA00022490"/>
    </source>
</evidence>
<evidence type="ECO:0000256" key="5">
    <source>
        <dbReference type="ARBA" id="ARBA00022801"/>
    </source>
</evidence>
<evidence type="ECO:0000256" key="11">
    <source>
        <dbReference type="ARBA" id="ARBA00061399"/>
    </source>
</evidence>
<dbReference type="InterPro" id="IPR001650">
    <property type="entry name" value="Helicase_C-like"/>
</dbReference>
<dbReference type="Pfam" id="PF03461">
    <property type="entry name" value="TRCF"/>
    <property type="match status" value="1"/>
</dbReference>
<dbReference type="EMBL" id="JABXYJ010000005">
    <property type="protein sequence ID" value="NVO78309.1"/>
    <property type="molecule type" value="Genomic_DNA"/>
</dbReference>
<dbReference type="HAMAP" id="MF_00969">
    <property type="entry name" value="TRCF"/>
    <property type="match status" value="1"/>
</dbReference>
<feature type="domain" description="Helicase C-terminal" evidence="15">
    <location>
        <begin position="798"/>
        <end position="952"/>
    </location>
</feature>
<dbReference type="GO" id="GO:0006355">
    <property type="term" value="P:regulation of DNA-templated transcription"/>
    <property type="evidence" value="ECO:0007669"/>
    <property type="project" value="UniProtKB-UniRule"/>
</dbReference>
<dbReference type="Pfam" id="PF17757">
    <property type="entry name" value="UvrB_inter"/>
    <property type="match status" value="1"/>
</dbReference>
<evidence type="ECO:0000259" key="15">
    <source>
        <dbReference type="PROSITE" id="PS51194"/>
    </source>
</evidence>
<keyword evidence="4 13" id="KW-0227">DNA damage</keyword>
<evidence type="ECO:0000259" key="14">
    <source>
        <dbReference type="PROSITE" id="PS51192"/>
    </source>
</evidence>
<dbReference type="Pfam" id="PF00270">
    <property type="entry name" value="DEAD"/>
    <property type="match status" value="1"/>
</dbReference>
<evidence type="ECO:0000313" key="17">
    <source>
        <dbReference type="Proteomes" id="UP000588051"/>
    </source>
</evidence>
<dbReference type="FunFam" id="3.40.50.300:FF:000300">
    <property type="entry name" value="Transcription-repair-coupling factor"/>
    <property type="match status" value="1"/>
</dbReference>
<dbReference type="NCBIfam" id="NF007966">
    <property type="entry name" value="PRK10689.1"/>
    <property type="match status" value="1"/>
</dbReference>
<dbReference type="InterPro" id="IPR047112">
    <property type="entry name" value="RecG/Mfd"/>
</dbReference>
<keyword evidence="2 13" id="KW-0963">Cytoplasm</keyword>
<dbReference type="InterPro" id="IPR014001">
    <property type="entry name" value="Helicase_ATP-bd"/>
</dbReference>
<dbReference type="InterPro" id="IPR027417">
    <property type="entry name" value="P-loop_NTPase"/>
</dbReference>
<dbReference type="InterPro" id="IPR005118">
    <property type="entry name" value="TRCF_C"/>
</dbReference>
<gene>
    <name evidence="13 16" type="primary">mfd</name>
    <name evidence="16" type="ORF">HV832_10760</name>
</gene>
<proteinExistence type="inferred from homology"/>
<keyword evidence="9 13" id="KW-0234">DNA repair</keyword>
<dbReference type="Gene3D" id="2.40.10.170">
    <property type="match status" value="1"/>
</dbReference>
<comment type="function">
    <text evidence="13">Couples transcription and DNA repair by recognizing RNA polymerase (RNAP) stalled at DNA lesions. Mediates ATP-dependent release of RNAP and its truncated transcript from the DNA, and recruitment of nucleotide excision repair machinery to the damaged site.</text>
</comment>
<protein>
    <recommendedName>
        <fullName evidence="12 13">Transcription-repair-coupling factor</fullName>
        <shortName evidence="13">TRCF</shortName>
        <ecNumber evidence="13">3.6.4.-</ecNumber>
    </recommendedName>
</protein>
<dbReference type="GO" id="GO:0003684">
    <property type="term" value="F:damaged DNA binding"/>
    <property type="evidence" value="ECO:0007669"/>
    <property type="project" value="InterPro"/>
</dbReference>
<dbReference type="SUPFAM" id="SSF141259">
    <property type="entry name" value="CarD-like"/>
    <property type="match status" value="1"/>
</dbReference>
<evidence type="ECO:0000256" key="12">
    <source>
        <dbReference type="ARBA" id="ARBA00070128"/>
    </source>
</evidence>
<keyword evidence="17" id="KW-1185">Reference proteome</keyword>
<dbReference type="GO" id="GO:0003678">
    <property type="term" value="F:DNA helicase activity"/>
    <property type="evidence" value="ECO:0007669"/>
    <property type="project" value="TreeGrafter"/>
</dbReference>
<evidence type="ECO:0000256" key="1">
    <source>
        <dbReference type="ARBA" id="ARBA00004496"/>
    </source>
</evidence>
<dbReference type="CDD" id="cd17991">
    <property type="entry name" value="DEXHc_TRCF"/>
    <property type="match status" value="1"/>
</dbReference>
<dbReference type="GO" id="GO:0005737">
    <property type="term" value="C:cytoplasm"/>
    <property type="evidence" value="ECO:0007669"/>
    <property type="project" value="UniProtKB-SubCell"/>
</dbReference>
<dbReference type="PANTHER" id="PTHR47964">
    <property type="entry name" value="ATP-DEPENDENT DNA HELICASE HOMOLOG RECG, CHLOROPLASTIC"/>
    <property type="match status" value="1"/>
</dbReference>
<name>A0A850QGM9_9BURK</name>
<dbReference type="Gene3D" id="3.30.2060.10">
    <property type="entry name" value="Penicillin-binding protein 1b domain"/>
    <property type="match status" value="1"/>
</dbReference>
<comment type="caution">
    <text evidence="16">The sequence shown here is derived from an EMBL/GenBank/DDBJ whole genome shotgun (WGS) entry which is preliminary data.</text>
</comment>
<dbReference type="RefSeq" id="WP_176803830.1">
    <property type="nucleotide sequence ID" value="NZ_JABXYJ010000005.1"/>
</dbReference>
<dbReference type="Pfam" id="PF02559">
    <property type="entry name" value="CarD_TRCF_RID"/>
    <property type="match status" value="1"/>
</dbReference>
<dbReference type="Pfam" id="PF21132">
    <property type="entry name" value="MFD_D3"/>
    <property type="match status" value="1"/>
</dbReference>
<dbReference type="InterPro" id="IPR036101">
    <property type="entry name" value="CarD-like/TRCF_RID_sf"/>
</dbReference>
<dbReference type="GO" id="GO:0005524">
    <property type="term" value="F:ATP binding"/>
    <property type="evidence" value="ECO:0007669"/>
    <property type="project" value="UniProtKB-UniRule"/>
</dbReference>
<dbReference type="InterPro" id="IPR041471">
    <property type="entry name" value="UvrB_inter"/>
</dbReference>
<dbReference type="GO" id="GO:0000716">
    <property type="term" value="P:transcription-coupled nucleotide-excision repair, DNA damage recognition"/>
    <property type="evidence" value="ECO:0007669"/>
    <property type="project" value="UniProtKB-UniRule"/>
</dbReference>